<dbReference type="PANTHER" id="PTHR32463:SF0">
    <property type="entry name" value="L-FUCOSE KINASE"/>
    <property type="match status" value="1"/>
</dbReference>
<keyword evidence="5" id="KW-1185">Reference proteome</keyword>
<name>S9VTN3_9TRYP</name>
<evidence type="ECO:0000313" key="4">
    <source>
        <dbReference type="EMBL" id="EPY30521.1"/>
    </source>
</evidence>
<dbReference type="Proteomes" id="UP000015354">
    <property type="component" value="Unassembled WGS sequence"/>
</dbReference>
<keyword evidence="2 4" id="KW-0418">Kinase</keyword>
<reference evidence="4 5" key="1">
    <citation type="journal article" date="2013" name="PLoS ONE">
        <title>Predicting the Proteins of Angomonas deanei, Strigomonas culicis and Their Respective Endosymbionts Reveals New Aspects of the Trypanosomatidae Family.</title>
        <authorList>
            <person name="Motta M.C."/>
            <person name="Martins A.C."/>
            <person name="de Souza S.S."/>
            <person name="Catta-Preta C.M."/>
            <person name="Silva R."/>
            <person name="Klein C.C."/>
            <person name="de Almeida L.G."/>
            <person name="de Lima Cunha O."/>
            <person name="Ciapina L.P."/>
            <person name="Brocchi M."/>
            <person name="Colabardini A.C."/>
            <person name="de Araujo Lima B."/>
            <person name="Machado C.R."/>
            <person name="de Almeida Soares C.M."/>
            <person name="Probst C.M."/>
            <person name="de Menezes C.B."/>
            <person name="Thompson C.E."/>
            <person name="Bartholomeu D.C."/>
            <person name="Gradia D.F."/>
            <person name="Pavoni D.P."/>
            <person name="Grisard E.C."/>
            <person name="Fantinatti-Garboggini F."/>
            <person name="Marchini F.K."/>
            <person name="Rodrigues-Luiz G.F."/>
            <person name="Wagner G."/>
            <person name="Goldman G.H."/>
            <person name="Fietto J.L."/>
            <person name="Elias M.C."/>
            <person name="Goldman M.H."/>
            <person name="Sagot M.F."/>
            <person name="Pereira M."/>
            <person name="Stoco P.H."/>
            <person name="de Mendonca-Neto R.P."/>
            <person name="Teixeira S.M."/>
            <person name="Maciel T.E."/>
            <person name="de Oliveira Mendes T.A."/>
            <person name="Urmenyi T.P."/>
            <person name="de Souza W."/>
            <person name="Schenkman S."/>
            <person name="de Vasconcelos A.T."/>
        </authorList>
    </citation>
    <scope>NUCLEOTIDE SEQUENCE [LARGE SCALE GENOMIC DNA]</scope>
</reference>
<comment type="caution">
    <text evidence="4">The sequence shown here is derived from an EMBL/GenBank/DDBJ whole genome shotgun (WGS) entry which is preliminary data.</text>
</comment>
<dbReference type="AlphaFoldDB" id="S9VTN3"/>
<evidence type="ECO:0000259" key="3">
    <source>
        <dbReference type="Pfam" id="PF08544"/>
    </source>
</evidence>
<evidence type="ECO:0000256" key="1">
    <source>
        <dbReference type="ARBA" id="ARBA00022679"/>
    </source>
</evidence>
<proteinExistence type="predicted"/>
<feature type="domain" description="GHMP kinase C-terminal" evidence="3">
    <location>
        <begin position="23"/>
        <end position="101"/>
    </location>
</feature>
<dbReference type="Pfam" id="PF08544">
    <property type="entry name" value="GHMP_kinases_C"/>
    <property type="match status" value="1"/>
</dbReference>
<evidence type="ECO:0000313" key="5">
    <source>
        <dbReference type="Proteomes" id="UP000015354"/>
    </source>
</evidence>
<dbReference type="EMBL" id="ATMH01004025">
    <property type="protein sequence ID" value="EPY30521.1"/>
    <property type="molecule type" value="Genomic_DNA"/>
</dbReference>
<dbReference type="GO" id="GO:0042352">
    <property type="term" value="P:GDP-L-fucose salvage"/>
    <property type="evidence" value="ECO:0007669"/>
    <property type="project" value="TreeGrafter"/>
</dbReference>
<dbReference type="InterPro" id="IPR013750">
    <property type="entry name" value="GHMP_kinase_C_dom"/>
</dbReference>
<sequence length="125" mass="13944">MFLNEQRQVRTLQEMLVQSQALVEAIAQVDFVRYGKLIGRAWRQNIALDRGATTDTVDAIVALVQDEVWGLKLAGAGGGGYLYMVAKDLNCAQRIRERLERDPPNNRARFVELHLSTVGVDVSTS</sequence>
<keyword evidence="1" id="KW-0808">Transferase</keyword>
<organism evidence="4 5">
    <name type="scientific">Strigomonas culicis</name>
    <dbReference type="NCBI Taxonomy" id="28005"/>
    <lineage>
        <taxon>Eukaryota</taxon>
        <taxon>Discoba</taxon>
        <taxon>Euglenozoa</taxon>
        <taxon>Kinetoplastea</taxon>
        <taxon>Metakinetoplastina</taxon>
        <taxon>Trypanosomatida</taxon>
        <taxon>Trypanosomatidae</taxon>
        <taxon>Strigomonadinae</taxon>
        <taxon>Strigomonas</taxon>
    </lineage>
</organism>
<gene>
    <name evidence="4" type="ORF">STCU_04025</name>
</gene>
<dbReference type="PANTHER" id="PTHR32463">
    <property type="entry name" value="L-FUCOSE KINASE"/>
    <property type="match status" value="1"/>
</dbReference>
<protein>
    <submittedName>
        <fullName evidence="4">Fucokinase</fullName>
    </submittedName>
</protein>
<dbReference type="GO" id="GO:0050201">
    <property type="term" value="F:fucokinase activity"/>
    <property type="evidence" value="ECO:0007669"/>
    <property type="project" value="TreeGrafter"/>
</dbReference>
<dbReference type="SUPFAM" id="SSF55060">
    <property type="entry name" value="GHMP Kinase, C-terminal domain"/>
    <property type="match status" value="1"/>
</dbReference>
<evidence type="ECO:0000256" key="2">
    <source>
        <dbReference type="ARBA" id="ARBA00022777"/>
    </source>
</evidence>
<dbReference type="InterPro" id="IPR036554">
    <property type="entry name" value="GHMP_kinase_C_sf"/>
</dbReference>
<accession>S9VTN3</accession>
<dbReference type="InterPro" id="IPR052203">
    <property type="entry name" value="GHMP_Kinase-Related"/>
</dbReference>
<dbReference type="Gene3D" id="3.30.230.120">
    <property type="match status" value="1"/>
</dbReference>